<dbReference type="Proteomes" id="UP001596099">
    <property type="component" value="Unassembled WGS sequence"/>
</dbReference>
<dbReference type="InterPro" id="IPR029058">
    <property type="entry name" value="AB_hydrolase_fold"/>
</dbReference>
<organism evidence="2 3">
    <name type="scientific">Halomarina salina</name>
    <dbReference type="NCBI Taxonomy" id="1872699"/>
    <lineage>
        <taxon>Archaea</taxon>
        <taxon>Methanobacteriati</taxon>
        <taxon>Methanobacteriota</taxon>
        <taxon>Stenosarchaea group</taxon>
        <taxon>Halobacteria</taxon>
        <taxon>Halobacteriales</taxon>
        <taxon>Natronomonadaceae</taxon>
        <taxon>Halomarina</taxon>
    </lineage>
</organism>
<proteinExistence type="predicted"/>
<dbReference type="GO" id="GO:0016787">
    <property type="term" value="F:hydrolase activity"/>
    <property type="evidence" value="ECO:0007669"/>
    <property type="project" value="UniProtKB-KW"/>
</dbReference>
<reference evidence="2 3" key="1">
    <citation type="journal article" date="2019" name="Int. J. Syst. Evol. Microbiol.">
        <title>The Global Catalogue of Microorganisms (GCM) 10K type strain sequencing project: providing services to taxonomists for standard genome sequencing and annotation.</title>
        <authorList>
            <consortium name="The Broad Institute Genomics Platform"/>
            <consortium name="The Broad Institute Genome Sequencing Center for Infectious Disease"/>
            <person name="Wu L."/>
            <person name="Ma J."/>
        </authorList>
    </citation>
    <scope>NUCLEOTIDE SEQUENCE [LARGE SCALE GENOMIC DNA]</scope>
    <source>
        <strain evidence="2 3">CGMCC 1.12543</strain>
    </source>
</reference>
<evidence type="ECO:0000256" key="1">
    <source>
        <dbReference type="SAM" id="MobiDB-lite"/>
    </source>
</evidence>
<dbReference type="SUPFAM" id="SSF53474">
    <property type="entry name" value="alpha/beta-Hydrolases"/>
    <property type="match status" value="1"/>
</dbReference>
<comment type="caution">
    <text evidence="2">The sequence shown here is derived from an EMBL/GenBank/DDBJ whole genome shotgun (WGS) entry which is preliminary data.</text>
</comment>
<dbReference type="EMBL" id="JBHSQH010000001">
    <property type="protein sequence ID" value="MFC5972503.1"/>
    <property type="molecule type" value="Genomic_DNA"/>
</dbReference>
<name>A0ABD5RQ34_9EURY</name>
<evidence type="ECO:0000313" key="3">
    <source>
        <dbReference type="Proteomes" id="UP001596099"/>
    </source>
</evidence>
<dbReference type="RefSeq" id="WP_247415905.1">
    <property type="nucleotide sequence ID" value="NZ_JALLGW010000001.1"/>
</dbReference>
<protein>
    <submittedName>
        <fullName evidence="2">Alpha/beta hydrolase</fullName>
    </submittedName>
</protein>
<keyword evidence="3" id="KW-1185">Reference proteome</keyword>
<keyword evidence="2" id="KW-0378">Hydrolase</keyword>
<gene>
    <name evidence="2" type="ORF">ACFPYI_14280</name>
</gene>
<sequence>MTDSVVVPHSRDVRATLDTAGADSDGDDGTAGTVDACVVACPPHPQMGGSRSDARLTALGEALTPDVDCLRFDYGPWDEGEGERTDVHAALDWADERYETVGLFGFSFGGCLALVVGSERENLACVSALAPAARISGKLDAVAALDTVDAPTQVVYGERDTTADWEPVVDRARELGLAVEGFSGDHFFLGQETKVAGRCASFLREHC</sequence>
<dbReference type="AlphaFoldDB" id="A0ABD5RQ34"/>
<feature type="region of interest" description="Disordered" evidence="1">
    <location>
        <begin position="1"/>
        <end position="28"/>
    </location>
</feature>
<accession>A0ABD5RQ34</accession>
<evidence type="ECO:0000313" key="2">
    <source>
        <dbReference type="EMBL" id="MFC5972503.1"/>
    </source>
</evidence>
<dbReference type="Gene3D" id="3.40.50.1820">
    <property type="entry name" value="alpha/beta hydrolase"/>
    <property type="match status" value="1"/>
</dbReference>